<evidence type="ECO:0000313" key="1">
    <source>
        <dbReference type="EMBL" id="KAH3723418.1"/>
    </source>
</evidence>
<sequence>MRHFPCTLTSCRLPTSRRLPCTLTIRRLPGFFRTNKMHANQPFGWEDPFGRTRCTLTSRRLPIGLNYLRLVCVISQVPFERTRCTPISRRLPCTLTSRRLPCTLTIHRLPGPFWTNKSFPAEAT</sequence>
<evidence type="ECO:0000313" key="2">
    <source>
        <dbReference type="Proteomes" id="UP000828390"/>
    </source>
</evidence>
<comment type="caution">
    <text evidence="1">The sequence shown here is derived from an EMBL/GenBank/DDBJ whole genome shotgun (WGS) entry which is preliminary data.</text>
</comment>
<proteinExistence type="predicted"/>
<reference evidence="1" key="2">
    <citation type="submission" date="2020-11" db="EMBL/GenBank/DDBJ databases">
        <authorList>
            <person name="McCartney M.A."/>
            <person name="Auch B."/>
            <person name="Kono T."/>
            <person name="Mallez S."/>
            <person name="Becker A."/>
            <person name="Gohl D.M."/>
            <person name="Silverstein K.A.T."/>
            <person name="Koren S."/>
            <person name="Bechman K.B."/>
            <person name="Herman A."/>
            <person name="Abrahante J.E."/>
            <person name="Garbe J."/>
        </authorList>
    </citation>
    <scope>NUCLEOTIDE SEQUENCE</scope>
    <source>
        <strain evidence="1">Duluth1</strain>
        <tissue evidence="1">Whole animal</tissue>
    </source>
</reference>
<protein>
    <submittedName>
        <fullName evidence="1">Uncharacterized protein</fullName>
    </submittedName>
</protein>
<accession>A0A9D4HN35</accession>
<organism evidence="1 2">
    <name type="scientific">Dreissena polymorpha</name>
    <name type="common">Zebra mussel</name>
    <name type="synonym">Mytilus polymorpha</name>
    <dbReference type="NCBI Taxonomy" id="45954"/>
    <lineage>
        <taxon>Eukaryota</taxon>
        <taxon>Metazoa</taxon>
        <taxon>Spiralia</taxon>
        <taxon>Lophotrochozoa</taxon>
        <taxon>Mollusca</taxon>
        <taxon>Bivalvia</taxon>
        <taxon>Autobranchia</taxon>
        <taxon>Heteroconchia</taxon>
        <taxon>Euheterodonta</taxon>
        <taxon>Imparidentia</taxon>
        <taxon>Neoheterodontei</taxon>
        <taxon>Myida</taxon>
        <taxon>Dreissenoidea</taxon>
        <taxon>Dreissenidae</taxon>
        <taxon>Dreissena</taxon>
    </lineage>
</organism>
<name>A0A9D4HN35_DREPO</name>
<gene>
    <name evidence="1" type="ORF">DPMN_049206</name>
</gene>
<reference evidence="1" key="1">
    <citation type="journal article" date="2019" name="bioRxiv">
        <title>The Genome of the Zebra Mussel, Dreissena polymorpha: A Resource for Invasive Species Research.</title>
        <authorList>
            <person name="McCartney M.A."/>
            <person name="Auch B."/>
            <person name="Kono T."/>
            <person name="Mallez S."/>
            <person name="Zhang Y."/>
            <person name="Obille A."/>
            <person name="Becker A."/>
            <person name="Abrahante J.E."/>
            <person name="Garbe J."/>
            <person name="Badalamenti J.P."/>
            <person name="Herman A."/>
            <person name="Mangelson H."/>
            <person name="Liachko I."/>
            <person name="Sullivan S."/>
            <person name="Sone E.D."/>
            <person name="Koren S."/>
            <person name="Silverstein K.A.T."/>
            <person name="Beckman K.B."/>
            <person name="Gohl D.M."/>
        </authorList>
    </citation>
    <scope>NUCLEOTIDE SEQUENCE</scope>
    <source>
        <strain evidence="1">Duluth1</strain>
        <tissue evidence="1">Whole animal</tissue>
    </source>
</reference>
<dbReference type="AlphaFoldDB" id="A0A9D4HN35"/>
<keyword evidence="2" id="KW-1185">Reference proteome</keyword>
<dbReference type="EMBL" id="JAIWYP010000012">
    <property type="protein sequence ID" value="KAH3723418.1"/>
    <property type="molecule type" value="Genomic_DNA"/>
</dbReference>
<dbReference type="Proteomes" id="UP000828390">
    <property type="component" value="Unassembled WGS sequence"/>
</dbReference>